<gene>
    <name evidence="3" type="ORF">HH212_22635</name>
</gene>
<evidence type="ECO:0000313" key="4">
    <source>
        <dbReference type="Proteomes" id="UP000502415"/>
    </source>
</evidence>
<name>A0A7Z2ZUA8_9BURK</name>
<feature type="chain" id="PRO_5030664087" evidence="1">
    <location>
        <begin position="31"/>
        <end position="140"/>
    </location>
</feature>
<reference evidence="3 4" key="1">
    <citation type="submission" date="2020-04" db="EMBL/GenBank/DDBJ databases">
        <title>Genome sequencing of novel species.</title>
        <authorList>
            <person name="Heo J."/>
            <person name="Kim S.-J."/>
            <person name="Kim J.-S."/>
            <person name="Hong S.-B."/>
            <person name="Kwon S.-W."/>
        </authorList>
    </citation>
    <scope>NUCLEOTIDE SEQUENCE [LARGE SCALE GENOMIC DNA]</scope>
    <source>
        <strain evidence="3 4">GN2-R2</strain>
    </source>
</reference>
<dbReference type="InterPro" id="IPR011033">
    <property type="entry name" value="PRC_barrel-like_sf"/>
</dbReference>
<organism evidence="3 4">
    <name type="scientific">Massilia forsythiae</name>
    <dbReference type="NCBI Taxonomy" id="2728020"/>
    <lineage>
        <taxon>Bacteria</taxon>
        <taxon>Pseudomonadati</taxon>
        <taxon>Pseudomonadota</taxon>
        <taxon>Betaproteobacteria</taxon>
        <taxon>Burkholderiales</taxon>
        <taxon>Oxalobacteraceae</taxon>
        <taxon>Telluria group</taxon>
        <taxon>Massilia</taxon>
    </lineage>
</organism>
<dbReference type="Proteomes" id="UP000502415">
    <property type="component" value="Chromosome"/>
</dbReference>
<dbReference type="InterPro" id="IPR027275">
    <property type="entry name" value="PRC-brl_dom"/>
</dbReference>
<accession>A0A7Z2ZUA8</accession>
<dbReference type="Pfam" id="PF05239">
    <property type="entry name" value="PRC"/>
    <property type="match status" value="1"/>
</dbReference>
<dbReference type="Gene3D" id="2.30.30.240">
    <property type="entry name" value="PRC-barrel domain"/>
    <property type="match status" value="1"/>
</dbReference>
<dbReference type="RefSeq" id="WP_170204556.1">
    <property type="nucleotide sequence ID" value="NZ_CP051685.1"/>
</dbReference>
<feature type="domain" description="PRC-barrel" evidence="2">
    <location>
        <begin position="46"/>
        <end position="88"/>
    </location>
</feature>
<evidence type="ECO:0000256" key="1">
    <source>
        <dbReference type="SAM" id="SignalP"/>
    </source>
</evidence>
<dbReference type="EMBL" id="CP051685">
    <property type="protein sequence ID" value="QJE02471.1"/>
    <property type="molecule type" value="Genomic_DNA"/>
</dbReference>
<dbReference type="KEGG" id="mfy:HH212_22635"/>
<keyword evidence="1" id="KW-0732">Signal</keyword>
<proteinExistence type="predicted"/>
<keyword evidence="4" id="KW-1185">Reference proteome</keyword>
<sequence length="140" mass="15432">MLTISSKKTGVSALAFAAAVLFFHESVVQAQPADVTTKTTQHRLLVSDMMKSSVIGSANKNIGEIRDLVIDMTSGKVRYAILEFDPGFSNLKNCLRFPSRRSLSTRMGKAWHTVKFLGRKLNGPLWTSVTGFAPWTTRPS</sequence>
<evidence type="ECO:0000259" key="2">
    <source>
        <dbReference type="Pfam" id="PF05239"/>
    </source>
</evidence>
<dbReference type="SUPFAM" id="SSF50346">
    <property type="entry name" value="PRC-barrel domain"/>
    <property type="match status" value="1"/>
</dbReference>
<protein>
    <submittedName>
        <fullName evidence="3">PRC-barrel domain containing protein</fullName>
    </submittedName>
</protein>
<evidence type="ECO:0000313" key="3">
    <source>
        <dbReference type="EMBL" id="QJE02471.1"/>
    </source>
</evidence>
<feature type="signal peptide" evidence="1">
    <location>
        <begin position="1"/>
        <end position="30"/>
    </location>
</feature>
<dbReference type="AlphaFoldDB" id="A0A7Z2ZUA8"/>